<comment type="caution">
    <text evidence="3">The sequence shown here is derived from an EMBL/GenBank/DDBJ whole genome shotgun (WGS) entry which is preliminary data.</text>
</comment>
<evidence type="ECO:0000313" key="3">
    <source>
        <dbReference type="EMBL" id="CAH7675681.1"/>
    </source>
</evidence>
<name>A0AAV0B138_PHAPC</name>
<dbReference type="AlphaFoldDB" id="A0AAV0B138"/>
<feature type="compositionally biased region" description="Low complexity" evidence="1">
    <location>
        <begin position="379"/>
        <end position="390"/>
    </location>
</feature>
<sequence length="593" mass="67477">MALLKTSILRQNSLKINRTLFTIQKKSDRLCCDPCSSTNIIGGQRTASTIAKLKDISRPESGKEEEEEDDFLTSLTKRRGGRMKRGVRRTSPMAWLTSEEGMKFRDPIIGQTNWLGGDIPFPTNPWFKPSPPLSDSIRTKIYESFKNRVEGTFQQFSKLSPPERKRAEQVMLRQTSDQWGISKERVTAVIRLKAMEEYWCLTSESQEEATTQTSDEKPKKFNRTLQLNFEKGMENVLGVERESILIEEDPTDHQNRRLLRKSNFYGTEFVPLDSPKLELTSVSADQTNDLGASLKPSNYYQEDDEPTEERQIIGHDGIPRPSKCHITKAKGKIPMVFTDVSKFPRAPKPMSKKKAKYFLKTPLFANFSPSNTENESMIQSSQKNSRRSNSTWAPSQLEVSQISENGPCPPGGSDEAQRQKESAAQLLQKVKGTGRTKNGIKLLDAFRDSYSREDEIVESVLMQIGGLSFRKSSKGLDSIISPSNVQRTKKSSNSIEEKQIREMKYEMMKSIYSKKLELSSAGRLLLPKSVREKEERDQLIMSVSDRSRGLSEESERRLVSEAGGRSNQIVKRCMKGPMSRIKQREQARRERVS</sequence>
<dbReference type="EMBL" id="CALTRL010002399">
    <property type="protein sequence ID" value="CAH7675681.1"/>
    <property type="molecule type" value="Genomic_DNA"/>
</dbReference>
<evidence type="ECO:0000313" key="4">
    <source>
        <dbReference type="Proteomes" id="UP001153365"/>
    </source>
</evidence>
<evidence type="ECO:0000259" key="2">
    <source>
        <dbReference type="PROSITE" id="PS51740"/>
    </source>
</evidence>
<dbReference type="PANTHER" id="PTHR28158">
    <property type="entry name" value="37S RIBOSOMAL PROTEIN S35, MITOCHONDRIAL"/>
    <property type="match status" value="1"/>
</dbReference>
<protein>
    <recommendedName>
        <fullName evidence="2">SpoVT-AbrB domain-containing protein</fullName>
    </recommendedName>
</protein>
<gene>
    <name evidence="3" type="ORF">PPACK8108_LOCUS10702</name>
</gene>
<feature type="domain" description="SpoVT-AbrB" evidence="2">
    <location>
        <begin position="513"/>
        <end position="555"/>
    </location>
</feature>
<dbReference type="GO" id="GO:0032543">
    <property type="term" value="P:mitochondrial translation"/>
    <property type="evidence" value="ECO:0007669"/>
    <property type="project" value="TreeGrafter"/>
</dbReference>
<feature type="compositionally biased region" description="Polar residues" evidence="1">
    <location>
        <begin position="288"/>
        <end position="300"/>
    </location>
</feature>
<accession>A0AAV0B138</accession>
<proteinExistence type="predicted"/>
<reference evidence="3" key="1">
    <citation type="submission" date="2022-06" db="EMBL/GenBank/DDBJ databases">
        <authorList>
            <consortium name="SYNGENTA / RWTH Aachen University"/>
        </authorList>
    </citation>
    <scope>NUCLEOTIDE SEQUENCE</scope>
</reference>
<dbReference type="InterPro" id="IPR007159">
    <property type="entry name" value="SpoVT-AbrB_dom"/>
</dbReference>
<feature type="region of interest" description="Disordered" evidence="1">
    <location>
        <begin position="543"/>
        <end position="566"/>
    </location>
</feature>
<dbReference type="Pfam" id="PF12298">
    <property type="entry name" value="Bot1p"/>
    <property type="match status" value="1"/>
</dbReference>
<feature type="compositionally biased region" description="Basic and acidic residues" evidence="1">
    <location>
        <begin position="545"/>
        <end position="559"/>
    </location>
</feature>
<dbReference type="Proteomes" id="UP001153365">
    <property type="component" value="Unassembled WGS sequence"/>
</dbReference>
<feature type="compositionally biased region" description="Polar residues" evidence="1">
    <location>
        <begin position="391"/>
        <end position="404"/>
    </location>
</feature>
<dbReference type="GO" id="GO:0003735">
    <property type="term" value="F:structural constituent of ribosome"/>
    <property type="evidence" value="ECO:0007669"/>
    <property type="project" value="TreeGrafter"/>
</dbReference>
<organism evidence="3 4">
    <name type="scientific">Phakopsora pachyrhizi</name>
    <name type="common">Asian soybean rust disease fungus</name>
    <dbReference type="NCBI Taxonomy" id="170000"/>
    <lineage>
        <taxon>Eukaryota</taxon>
        <taxon>Fungi</taxon>
        <taxon>Dikarya</taxon>
        <taxon>Basidiomycota</taxon>
        <taxon>Pucciniomycotina</taxon>
        <taxon>Pucciniomycetes</taxon>
        <taxon>Pucciniales</taxon>
        <taxon>Phakopsoraceae</taxon>
        <taxon>Phakopsora</taxon>
    </lineage>
</organism>
<feature type="region of interest" description="Disordered" evidence="1">
    <location>
        <begin position="288"/>
        <end position="322"/>
    </location>
</feature>
<dbReference type="PANTHER" id="PTHR28158:SF1">
    <property type="entry name" value="SMALL RIBOSOMAL SUBUNIT PROTEIN MS45"/>
    <property type="match status" value="1"/>
</dbReference>
<dbReference type="GO" id="GO:0003677">
    <property type="term" value="F:DNA binding"/>
    <property type="evidence" value="ECO:0007669"/>
    <property type="project" value="InterPro"/>
</dbReference>
<feature type="compositionally biased region" description="Polar residues" evidence="1">
    <location>
        <begin position="369"/>
        <end position="378"/>
    </location>
</feature>
<dbReference type="InterPro" id="IPR021036">
    <property type="entry name" value="Ribosomal_mS45"/>
</dbReference>
<feature type="region of interest" description="Disordered" evidence="1">
    <location>
        <begin position="369"/>
        <end position="422"/>
    </location>
</feature>
<feature type="region of interest" description="Disordered" evidence="1">
    <location>
        <begin position="55"/>
        <end position="74"/>
    </location>
</feature>
<evidence type="ECO:0000256" key="1">
    <source>
        <dbReference type="SAM" id="MobiDB-lite"/>
    </source>
</evidence>
<dbReference type="GO" id="GO:0005763">
    <property type="term" value="C:mitochondrial small ribosomal subunit"/>
    <property type="evidence" value="ECO:0007669"/>
    <property type="project" value="TreeGrafter"/>
</dbReference>
<keyword evidence="4" id="KW-1185">Reference proteome</keyword>
<dbReference type="PROSITE" id="PS51740">
    <property type="entry name" value="SPOVT_ABRB"/>
    <property type="match status" value="1"/>
</dbReference>